<sequence>MGFPSLHPPSLMLTFLRSVRPTFSLLQTTFLSTTNTTIPPASSPAIPYSHSTLLRNLRLSYPYPHHVFPDSSLLLLLKSRPKTLSQLRSIKGFGPTRVKKYGPLIISIFTNELTSISPNPPLIPLSPSQKKTFNLTTDDDKNTLITGSAGTGKSLLISHLSQHYGSTCVVTSTTGLSALSINGMTLHNYFKYRQIPGGSITGEDGLWGCGKFERPGVLIIDEVSMLSSSVLSSIVKLCGPDTKYILLGDFFQLPPIKDDWVFKSRVWRELKLEKLELKGNVRCTDEVYSEILERFRIGNISNSDISVLNSRLISNNLSTYPHSNPPIKLLPTNALVDESNSKALELLSTPEYKYPSYSDLNEILPGITLKQGAKVCLNYNVSHKKGLVNGLRGTIISCSPKTVYIDFGTSKNKIKYIKVNGVKRLPVELSYASTIHKSQGLTLDNVEIDLSEIFAPGQAYVALSRVKNLDGVWVRKKLVGLETGNWWKMVCGRVVEFYGLDEENKKEEETVDVDYKCVKEYEGFRYGDMVEEDFGEFGNEKFNKMRI</sequence>
<dbReference type="Pfam" id="PF13604">
    <property type="entry name" value="AAA_30"/>
    <property type="match status" value="1"/>
</dbReference>
<dbReference type="InterPro" id="IPR044876">
    <property type="entry name" value="HRDC_dom_sf"/>
</dbReference>
<accession>A0A9W7BQ70</accession>
<dbReference type="EMBL" id="BLQM01000485">
    <property type="protein sequence ID" value="GMH92055.1"/>
    <property type="molecule type" value="Genomic_DNA"/>
</dbReference>
<dbReference type="Gene3D" id="1.10.150.80">
    <property type="entry name" value="HRDC domain"/>
    <property type="match status" value="1"/>
</dbReference>
<gene>
    <name evidence="2" type="ORF">TL16_g12236</name>
</gene>
<dbReference type="GO" id="GO:0003676">
    <property type="term" value="F:nucleic acid binding"/>
    <property type="evidence" value="ECO:0007669"/>
    <property type="project" value="InterPro"/>
</dbReference>
<dbReference type="InterPro" id="IPR010997">
    <property type="entry name" value="HRDC-like_sf"/>
</dbReference>
<reference evidence="3" key="1">
    <citation type="journal article" date="2023" name="Commun. Biol.">
        <title>Genome analysis of Parmales, the sister group of diatoms, reveals the evolutionary specialization of diatoms from phago-mixotrophs to photoautotrophs.</title>
        <authorList>
            <person name="Ban H."/>
            <person name="Sato S."/>
            <person name="Yoshikawa S."/>
            <person name="Yamada K."/>
            <person name="Nakamura Y."/>
            <person name="Ichinomiya M."/>
            <person name="Sato N."/>
            <person name="Blanc-Mathieu R."/>
            <person name="Endo H."/>
            <person name="Kuwata A."/>
            <person name="Ogata H."/>
        </authorList>
    </citation>
    <scope>NUCLEOTIDE SEQUENCE [LARGE SCALE GENOMIC DNA]</scope>
</reference>
<proteinExistence type="predicted"/>
<dbReference type="InterPro" id="IPR051055">
    <property type="entry name" value="PIF1_helicase"/>
</dbReference>
<feature type="domain" description="HRDC" evidence="1">
    <location>
        <begin position="36"/>
        <end position="119"/>
    </location>
</feature>
<dbReference type="Proteomes" id="UP001162640">
    <property type="component" value="Unassembled WGS sequence"/>
</dbReference>
<protein>
    <recommendedName>
        <fullName evidence="1">HRDC domain-containing protein</fullName>
    </recommendedName>
</protein>
<evidence type="ECO:0000313" key="2">
    <source>
        <dbReference type="EMBL" id="GMH92055.1"/>
    </source>
</evidence>
<name>A0A9W7BQ70_9STRA</name>
<dbReference type="Gene3D" id="2.30.30.940">
    <property type="match status" value="1"/>
</dbReference>
<organism evidence="2 3">
    <name type="scientific">Triparma laevis f. inornata</name>
    <dbReference type="NCBI Taxonomy" id="1714386"/>
    <lineage>
        <taxon>Eukaryota</taxon>
        <taxon>Sar</taxon>
        <taxon>Stramenopiles</taxon>
        <taxon>Ochrophyta</taxon>
        <taxon>Bolidophyceae</taxon>
        <taxon>Parmales</taxon>
        <taxon>Triparmaceae</taxon>
        <taxon>Triparma</taxon>
    </lineage>
</organism>
<dbReference type="PANTHER" id="PTHR47642">
    <property type="entry name" value="ATP-DEPENDENT DNA HELICASE"/>
    <property type="match status" value="1"/>
</dbReference>
<dbReference type="Pfam" id="PF00570">
    <property type="entry name" value="HRDC"/>
    <property type="match status" value="1"/>
</dbReference>
<evidence type="ECO:0000313" key="3">
    <source>
        <dbReference type="Proteomes" id="UP001162640"/>
    </source>
</evidence>
<dbReference type="CDD" id="cd18809">
    <property type="entry name" value="SF1_C_RecD"/>
    <property type="match status" value="1"/>
</dbReference>
<dbReference type="InterPro" id="IPR002121">
    <property type="entry name" value="HRDC_dom"/>
</dbReference>
<dbReference type="AlphaFoldDB" id="A0A9W7BQ70"/>
<comment type="caution">
    <text evidence="2">The sequence shown here is derived from an EMBL/GenBank/DDBJ whole genome shotgun (WGS) entry which is preliminary data.</text>
</comment>
<dbReference type="InterPro" id="IPR027417">
    <property type="entry name" value="P-loop_NTPase"/>
</dbReference>
<dbReference type="Gene3D" id="3.40.50.300">
    <property type="entry name" value="P-loop containing nucleotide triphosphate hydrolases"/>
    <property type="match status" value="2"/>
</dbReference>
<dbReference type="SUPFAM" id="SSF52540">
    <property type="entry name" value="P-loop containing nucleoside triphosphate hydrolases"/>
    <property type="match status" value="2"/>
</dbReference>
<dbReference type="GO" id="GO:0000166">
    <property type="term" value="F:nucleotide binding"/>
    <property type="evidence" value="ECO:0007669"/>
    <property type="project" value="InterPro"/>
</dbReference>
<dbReference type="SUPFAM" id="SSF47819">
    <property type="entry name" value="HRDC-like"/>
    <property type="match status" value="1"/>
</dbReference>
<evidence type="ECO:0000259" key="1">
    <source>
        <dbReference type="PROSITE" id="PS50967"/>
    </source>
</evidence>
<dbReference type="PROSITE" id="PS50967">
    <property type="entry name" value="HRDC"/>
    <property type="match status" value="1"/>
</dbReference>